<gene>
    <name evidence="2" type="primary">tadA</name>
    <name evidence="2" type="ORF">HUU93_11460</name>
</gene>
<comment type="caution">
    <text evidence="2">The sequence shown here is derived from an EMBL/GenBank/DDBJ whole genome shotgun (WGS) entry which is preliminary data.</text>
</comment>
<organism evidence="2 3">
    <name type="scientific">Coprococcus comes</name>
    <dbReference type="NCBI Taxonomy" id="410072"/>
    <lineage>
        <taxon>Bacteria</taxon>
        <taxon>Bacillati</taxon>
        <taxon>Bacillota</taxon>
        <taxon>Clostridia</taxon>
        <taxon>Lachnospirales</taxon>
        <taxon>Lachnospiraceae</taxon>
        <taxon>Coprococcus</taxon>
    </lineage>
</organism>
<evidence type="ECO:0000256" key="1">
    <source>
        <dbReference type="SAM" id="MobiDB-lite"/>
    </source>
</evidence>
<dbReference type="AlphaFoldDB" id="A0A849Y0G0"/>
<name>A0A849Y0G0_9FIRM</name>
<reference evidence="2 3" key="2">
    <citation type="submission" date="2020-07" db="EMBL/GenBank/DDBJ databases">
        <title>Bacterial metabolism rescues the inhibition of intestinal drug absorption by food and drug additives.</title>
        <authorList>
            <person name="Zou L."/>
            <person name="Spanogiannopoulos P."/>
            <person name="Chien H.-C."/>
            <person name="Pieper L.M."/>
            <person name="Cai W."/>
            <person name="Khuri N."/>
            <person name="Pottel J."/>
            <person name="Vora B."/>
            <person name="Ni Z."/>
            <person name="Tsakalozou E."/>
            <person name="Zhang W."/>
            <person name="Shoichet B.K."/>
            <person name="Giacomini K.M."/>
            <person name="Turnbaugh P.J."/>
        </authorList>
    </citation>
    <scope>NUCLEOTIDE SEQUENCE [LARGE SCALE GENOMIC DNA]</scope>
    <source>
        <strain evidence="2 3">F22</strain>
    </source>
</reference>
<reference evidence="2 3" key="1">
    <citation type="submission" date="2020-04" db="EMBL/GenBank/DDBJ databases">
        <authorList>
            <person name="Pieper L."/>
        </authorList>
    </citation>
    <scope>NUCLEOTIDE SEQUENCE [LARGE SCALE GENOMIC DNA]</scope>
    <source>
        <strain evidence="2 3">F22</strain>
    </source>
</reference>
<dbReference type="InterPro" id="IPR027417">
    <property type="entry name" value="P-loop_NTPase"/>
</dbReference>
<dbReference type="Proteomes" id="UP000554488">
    <property type="component" value="Unassembled WGS sequence"/>
</dbReference>
<dbReference type="EMBL" id="JABWDC010000047">
    <property type="protein sequence ID" value="NUN87200.1"/>
    <property type="molecule type" value="Genomic_DNA"/>
</dbReference>
<evidence type="ECO:0000313" key="2">
    <source>
        <dbReference type="EMBL" id="NUN87200.1"/>
    </source>
</evidence>
<sequence>ALNTGHDGSISTGHANSPDDMMSRLSTMVLMGIKLPLEAVMRQIASGIDILVHLGRLRDKSRKVLEIMEVLGYEKGEIRLQPLFSFQETGSKDGKIQGEWVKRSTLTRTEKLMAAGYQPEGVCPGDNGKHSSGVSDRHAVLFKTMDDGSAFSSGNEVLRKDDPSGGGKREETF</sequence>
<feature type="region of interest" description="Disordered" evidence="1">
    <location>
        <begin position="147"/>
        <end position="173"/>
    </location>
</feature>
<proteinExistence type="predicted"/>
<feature type="non-terminal residue" evidence="2">
    <location>
        <position position="1"/>
    </location>
</feature>
<accession>A0A849Y0G0</accession>
<dbReference type="Gene3D" id="3.40.50.300">
    <property type="entry name" value="P-loop containing nucleotide triphosphate hydrolases"/>
    <property type="match status" value="1"/>
</dbReference>
<evidence type="ECO:0000313" key="3">
    <source>
        <dbReference type="Proteomes" id="UP000554488"/>
    </source>
</evidence>
<protein>
    <submittedName>
        <fullName evidence="2">Flp pilus assembly complex ATPase component TadA</fullName>
    </submittedName>
</protein>
<feature type="compositionally biased region" description="Basic and acidic residues" evidence="1">
    <location>
        <begin position="157"/>
        <end position="173"/>
    </location>
</feature>